<proteinExistence type="predicted"/>
<comment type="caution">
    <text evidence="1">The sequence shown here is derived from an EMBL/GenBank/DDBJ whole genome shotgun (WGS) entry which is preliminary data.</text>
</comment>
<organism evidence="1 2">
    <name type="scientific">Scortum barcoo</name>
    <name type="common">barcoo grunter</name>
    <dbReference type="NCBI Taxonomy" id="214431"/>
    <lineage>
        <taxon>Eukaryota</taxon>
        <taxon>Metazoa</taxon>
        <taxon>Chordata</taxon>
        <taxon>Craniata</taxon>
        <taxon>Vertebrata</taxon>
        <taxon>Euteleostomi</taxon>
        <taxon>Actinopterygii</taxon>
        <taxon>Neopterygii</taxon>
        <taxon>Teleostei</taxon>
        <taxon>Neoteleostei</taxon>
        <taxon>Acanthomorphata</taxon>
        <taxon>Eupercaria</taxon>
        <taxon>Centrarchiformes</taxon>
        <taxon>Terapontoidei</taxon>
        <taxon>Terapontidae</taxon>
        <taxon>Scortum</taxon>
    </lineage>
</organism>
<dbReference type="Proteomes" id="UP000831701">
    <property type="component" value="Chromosome 16"/>
</dbReference>
<accession>A0ACB8W0D5</accession>
<evidence type="ECO:0000313" key="2">
    <source>
        <dbReference type="Proteomes" id="UP000831701"/>
    </source>
</evidence>
<gene>
    <name evidence="1" type="ORF">L3Q82_013359</name>
</gene>
<name>A0ACB8W0D5_9TELE</name>
<dbReference type="EMBL" id="CM041546">
    <property type="protein sequence ID" value="KAI3361155.1"/>
    <property type="molecule type" value="Genomic_DNA"/>
</dbReference>
<keyword evidence="2" id="KW-1185">Reference proteome</keyword>
<reference evidence="1" key="1">
    <citation type="submission" date="2022-04" db="EMBL/GenBank/DDBJ databases">
        <title>Jade perch genome.</title>
        <authorList>
            <person name="Chao B."/>
        </authorList>
    </citation>
    <scope>NUCLEOTIDE SEQUENCE</scope>
    <source>
        <strain evidence="1">CB-2022</strain>
    </source>
</reference>
<sequence length="311" mass="33799">MGALSAAGKVFQTKPGNKATLECGVSSFRNSLVWKREDKMIITVAKTGFIRRGNGDTAARAKVKLNTVLEISEAKKEDAGKFTCIADTHNEDHTLLVVSVSTSPSGALQLGRQATLQCEVNGLNPSPTMQWQRPDGTTHTGSELTPVALSDKGTWHCTFSSNGETYKEGLEIKVEEPPPTTTAPSLSRDSKVIYSLDVPLNHNPSFLPSPRYVFMAQPGVTDPPSGAAQLLGFSWWVWVAGGVGCLVVVLLMVCVIILCKRIKRRKVSKRKSGNYPGSLYDALWIETQQLQQNRSKDAGERSHQASLCNPS</sequence>
<protein>
    <submittedName>
        <fullName evidence="1">Uncharacterized protein</fullName>
    </submittedName>
</protein>
<evidence type="ECO:0000313" key="1">
    <source>
        <dbReference type="EMBL" id="KAI3361155.1"/>
    </source>
</evidence>